<evidence type="ECO:0000313" key="2">
    <source>
        <dbReference type="EMBL" id="MBW4329515.1"/>
    </source>
</evidence>
<dbReference type="Proteomes" id="UP001197214">
    <property type="component" value="Unassembled WGS sequence"/>
</dbReference>
<evidence type="ECO:0000256" key="1">
    <source>
        <dbReference type="SAM" id="Phobius"/>
    </source>
</evidence>
<dbReference type="EMBL" id="JAHWZX010000001">
    <property type="protein sequence ID" value="MBW4329515.1"/>
    <property type="molecule type" value="Genomic_DNA"/>
</dbReference>
<protein>
    <recommendedName>
        <fullName evidence="4">LPXTG cell wall anchor domain-containing protein</fullName>
    </recommendedName>
</protein>
<keyword evidence="1" id="KW-0472">Membrane</keyword>
<reference evidence="2 3" key="1">
    <citation type="submission" date="2021-07" db="EMBL/GenBank/DDBJ databases">
        <title>Stakelama flava sp. nov., a novel endophytic bacterium isolated from branch of Kandelia candel.</title>
        <authorList>
            <person name="Tuo L."/>
        </authorList>
    </citation>
    <scope>NUCLEOTIDE SEQUENCE [LARGE SCALE GENOMIC DNA]</scope>
    <source>
        <strain evidence="2 3">CBK3Z-3</strain>
    </source>
</reference>
<feature type="transmembrane region" description="Helical" evidence="1">
    <location>
        <begin position="6"/>
        <end position="30"/>
    </location>
</feature>
<accession>A0ABS6XH33</accession>
<keyword evidence="1" id="KW-0812">Transmembrane</keyword>
<comment type="caution">
    <text evidence="2">The sequence shown here is derived from an EMBL/GenBank/DDBJ whole genome shotgun (WGS) entry which is preliminary data.</text>
</comment>
<name>A0ABS6XH33_9SPHN</name>
<proteinExistence type="predicted"/>
<gene>
    <name evidence="2" type="ORF">KY084_01310</name>
</gene>
<evidence type="ECO:0008006" key="4">
    <source>
        <dbReference type="Google" id="ProtNLM"/>
    </source>
</evidence>
<organism evidence="2 3">
    <name type="scientific">Stakelama flava</name>
    <dbReference type="NCBI Taxonomy" id="2860338"/>
    <lineage>
        <taxon>Bacteria</taxon>
        <taxon>Pseudomonadati</taxon>
        <taxon>Pseudomonadota</taxon>
        <taxon>Alphaproteobacteria</taxon>
        <taxon>Sphingomonadales</taxon>
        <taxon>Sphingomonadaceae</taxon>
        <taxon>Stakelama</taxon>
    </lineage>
</organism>
<keyword evidence="1" id="KW-1133">Transmembrane helix</keyword>
<dbReference type="RefSeq" id="WP_219236617.1">
    <property type="nucleotide sequence ID" value="NZ_JAHWZX010000001.1"/>
</dbReference>
<sequence length="60" mass="6230">MHPVAEAIAAAAPAIAMVAVFMLFAGGVVLIRRGRGTRNKGLLMIVCAAVLLGNVLIWTL</sequence>
<evidence type="ECO:0000313" key="3">
    <source>
        <dbReference type="Proteomes" id="UP001197214"/>
    </source>
</evidence>
<feature type="transmembrane region" description="Helical" evidence="1">
    <location>
        <begin position="42"/>
        <end position="59"/>
    </location>
</feature>
<keyword evidence="3" id="KW-1185">Reference proteome</keyword>